<dbReference type="OrthoDB" id="4368447at2759"/>
<protein>
    <submittedName>
        <fullName evidence="2">Uncharacterized protein</fullName>
    </submittedName>
</protein>
<name>A0A319E4H4_9EURO</name>
<evidence type="ECO:0000256" key="1">
    <source>
        <dbReference type="SAM" id="MobiDB-lite"/>
    </source>
</evidence>
<accession>A0A319E4H4</accession>
<proteinExistence type="predicted"/>
<dbReference type="Proteomes" id="UP000247810">
    <property type="component" value="Unassembled WGS sequence"/>
</dbReference>
<evidence type="ECO:0000313" key="2">
    <source>
        <dbReference type="EMBL" id="PYH98603.1"/>
    </source>
</evidence>
<feature type="compositionally biased region" description="Polar residues" evidence="1">
    <location>
        <begin position="406"/>
        <end position="418"/>
    </location>
</feature>
<feature type="region of interest" description="Disordered" evidence="1">
    <location>
        <begin position="397"/>
        <end position="418"/>
    </location>
</feature>
<sequence>MAPLETEVKSALNLLRDTPREILSIHRHLALETLTQIGRVLNASWNESECLPHGVEVELGNSSSGDAIIRQTAISQAEASSQSMPARERDSIDLPTNLPGRGTPALSSNHTLQDAAGKRKRQTLSDATRKRKRVSAQNPSSAMLIESVKEKLSSVLKFCKDNASLSDILQNETELQFADRRVDHLKQVDGNKTPSEGQKLLKGLSQLSLAQQFTAWETEHGWKSKIDTLHEEIRAVGAGDKTAGTGRAGKMTQFVRDHGYPISDQNVVRKGIRRGITQHLFLKVMHEISTTPAQKGVVQGMLARATIFEHALFQKISIHELSSLAESLLKGYDDNSETMEGARSSDTDITFVSEHEISEWFENMTKDFEMFSQTTKRGRDPLQNTSHVANESLDALPRHDDHLSDNSENLSRQANATVYPSIDSHELTTFSTLPRAESNSQRMPLQSSFMEFQARSEEDGMLPNTGSHDLAQFSRNTSDANCVLTSNSNSRGQSHELSLFSRLPSSVLAQPHLLVPPLCPSFPGNVPSPLSTF</sequence>
<reference evidence="2 3" key="1">
    <citation type="submission" date="2018-02" db="EMBL/GenBank/DDBJ databases">
        <title>The genomes of Aspergillus section Nigri reveals drivers in fungal speciation.</title>
        <authorList>
            <consortium name="DOE Joint Genome Institute"/>
            <person name="Vesth T.C."/>
            <person name="Nybo J."/>
            <person name="Theobald S."/>
            <person name="Brandl J."/>
            <person name="Frisvad J.C."/>
            <person name="Nielsen K.F."/>
            <person name="Lyhne E.K."/>
            <person name="Kogle M.E."/>
            <person name="Kuo A."/>
            <person name="Riley R."/>
            <person name="Clum A."/>
            <person name="Nolan M."/>
            <person name="Lipzen A."/>
            <person name="Salamov A."/>
            <person name="Henrissat B."/>
            <person name="Wiebenga A."/>
            <person name="De vries R.P."/>
            <person name="Grigoriev I.V."/>
            <person name="Mortensen U.H."/>
            <person name="Andersen M.R."/>
            <person name="Baker S.E."/>
        </authorList>
    </citation>
    <scope>NUCLEOTIDE SEQUENCE [LARGE SCALE GENOMIC DNA]</scope>
    <source>
        <strain evidence="2 3">CBS 707.79</strain>
    </source>
</reference>
<dbReference type="STRING" id="1448320.A0A319E4H4"/>
<dbReference type="AlphaFoldDB" id="A0A319E4H4"/>
<keyword evidence="3" id="KW-1185">Reference proteome</keyword>
<dbReference type="VEuPathDB" id="FungiDB:BO71DRAFT_480299"/>
<feature type="region of interest" description="Disordered" evidence="1">
    <location>
        <begin position="76"/>
        <end position="139"/>
    </location>
</feature>
<dbReference type="EMBL" id="KZ825810">
    <property type="protein sequence ID" value="PYH98603.1"/>
    <property type="molecule type" value="Genomic_DNA"/>
</dbReference>
<gene>
    <name evidence="2" type="ORF">BO71DRAFT_480299</name>
</gene>
<evidence type="ECO:0000313" key="3">
    <source>
        <dbReference type="Proteomes" id="UP000247810"/>
    </source>
</evidence>
<organism evidence="2 3">
    <name type="scientific">Aspergillus ellipticus CBS 707.79</name>
    <dbReference type="NCBI Taxonomy" id="1448320"/>
    <lineage>
        <taxon>Eukaryota</taxon>
        <taxon>Fungi</taxon>
        <taxon>Dikarya</taxon>
        <taxon>Ascomycota</taxon>
        <taxon>Pezizomycotina</taxon>
        <taxon>Eurotiomycetes</taxon>
        <taxon>Eurotiomycetidae</taxon>
        <taxon>Eurotiales</taxon>
        <taxon>Aspergillaceae</taxon>
        <taxon>Aspergillus</taxon>
        <taxon>Aspergillus subgen. Circumdati</taxon>
    </lineage>
</organism>